<comment type="caution">
    <text evidence="1">The sequence shown here is derived from an EMBL/GenBank/DDBJ whole genome shotgun (WGS) entry which is preliminary data.</text>
</comment>
<dbReference type="InterPro" id="IPR013394">
    <property type="entry name" value="T3SS_HrpB1/HrpK"/>
</dbReference>
<dbReference type="Pfam" id="PF09613">
    <property type="entry name" value="HrpB1_HrpK"/>
    <property type="match status" value="1"/>
</dbReference>
<organism evidence="1 2">
    <name type="scientific">Robbsia betulipollinis</name>
    <dbReference type="NCBI Taxonomy" id="2981849"/>
    <lineage>
        <taxon>Bacteria</taxon>
        <taxon>Pseudomonadati</taxon>
        <taxon>Pseudomonadota</taxon>
        <taxon>Betaproteobacteria</taxon>
        <taxon>Burkholderiales</taxon>
        <taxon>Burkholderiaceae</taxon>
        <taxon>Robbsia</taxon>
    </lineage>
</organism>
<keyword evidence="2" id="KW-1185">Reference proteome</keyword>
<evidence type="ECO:0000313" key="1">
    <source>
        <dbReference type="EMBL" id="MCY0387064.1"/>
    </source>
</evidence>
<name>A0ABT3ZKK1_9BURK</name>
<sequence>MLDLTSCPDNFVSALIDLLVTSVNKKYLAEAEQLLAALHVMRPRFRELHVYDVWLLMGRKRHVEAVQILRMMDGQDLQAPYGAYVSALMAICLYSLRDPSWQIFANEVLSRDEDAESVTLVNLLMGKKKEAAIVDASPAPAAAEVSPFSTAYFMRA</sequence>
<proteinExistence type="predicted"/>
<reference evidence="1" key="1">
    <citation type="submission" date="2022-11" db="EMBL/GenBank/DDBJ databases">
        <title>Robbsia betulipollinis sp. nov., isolated from pollen of birch (Betula pendula).</title>
        <authorList>
            <person name="Shi H."/>
            <person name="Ambika Manirajan B."/>
            <person name="Ratering S."/>
            <person name="Geissler-Plaum R."/>
            <person name="Schnell S."/>
        </authorList>
    </citation>
    <scope>NUCLEOTIDE SEQUENCE</scope>
    <source>
        <strain evidence="1">Bb-Pol-6</strain>
    </source>
</reference>
<dbReference type="Proteomes" id="UP001082899">
    <property type="component" value="Unassembled WGS sequence"/>
</dbReference>
<gene>
    <name evidence="1" type="ORF">OVY01_07415</name>
</gene>
<evidence type="ECO:0000313" key="2">
    <source>
        <dbReference type="Proteomes" id="UP001082899"/>
    </source>
</evidence>
<accession>A0ABT3ZKK1</accession>
<protein>
    <submittedName>
        <fullName evidence="1">HrpB1 family type III secretion system apparatus protein</fullName>
    </submittedName>
</protein>
<dbReference type="EMBL" id="JAPMXC010000001">
    <property type="protein sequence ID" value="MCY0387064.1"/>
    <property type="molecule type" value="Genomic_DNA"/>
</dbReference>
<dbReference type="RefSeq" id="WP_267846774.1">
    <property type="nucleotide sequence ID" value="NZ_JAPMXC010000001.1"/>
</dbReference>